<evidence type="ECO:0000313" key="1">
    <source>
        <dbReference type="EMBL" id="MDW0117097.1"/>
    </source>
</evidence>
<evidence type="ECO:0008006" key="3">
    <source>
        <dbReference type="Google" id="ProtNLM"/>
    </source>
</evidence>
<comment type="caution">
    <text evidence="1">The sequence shown here is derived from an EMBL/GenBank/DDBJ whole genome shotgun (WGS) entry which is preliminary data.</text>
</comment>
<keyword evidence="2" id="KW-1185">Reference proteome</keyword>
<organism evidence="1 2">
    <name type="scientific">Sporosarcina thermotolerans</name>
    <dbReference type="NCBI Taxonomy" id="633404"/>
    <lineage>
        <taxon>Bacteria</taxon>
        <taxon>Bacillati</taxon>
        <taxon>Bacillota</taxon>
        <taxon>Bacilli</taxon>
        <taxon>Bacillales</taxon>
        <taxon>Caryophanaceae</taxon>
        <taxon>Sporosarcina</taxon>
    </lineage>
</organism>
<sequence length="102" mass="12190">MEFKNISEQIIQKYREDETLMIRLFVQWCTNHDLDPQALYKKAYPYQLENEALKKVIENDDGFDEFHIDNETMLDVLQLFGNEDLAFVVSEEIQQLSKLQQD</sequence>
<reference evidence="1 2" key="1">
    <citation type="submission" date="2023-06" db="EMBL/GenBank/DDBJ databases">
        <title>Sporosarcina sp. nov., isolated from Korean traditional fermented seafood 'Jeotgal'.</title>
        <authorList>
            <person name="Yang A.I."/>
            <person name="Shin N.-R."/>
        </authorList>
    </citation>
    <scope>NUCLEOTIDE SEQUENCE [LARGE SCALE GENOMIC DNA]</scope>
    <source>
        <strain evidence="1 2">KCTC43456</strain>
    </source>
</reference>
<evidence type="ECO:0000313" key="2">
    <source>
        <dbReference type="Proteomes" id="UP001271648"/>
    </source>
</evidence>
<dbReference type="RefSeq" id="WP_283732529.1">
    <property type="nucleotide sequence ID" value="NZ_CP125968.1"/>
</dbReference>
<dbReference type="EMBL" id="JAUBDJ010000004">
    <property type="protein sequence ID" value="MDW0117097.1"/>
    <property type="molecule type" value="Genomic_DNA"/>
</dbReference>
<accession>A0AAW9A7E5</accession>
<name>A0AAW9A7E5_9BACL</name>
<dbReference type="Proteomes" id="UP001271648">
    <property type="component" value="Unassembled WGS sequence"/>
</dbReference>
<dbReference type="AlphaFoldDB" id="A0AAW9A7E5"/>
<gene>
    <name evidence="1" type="ORF">QTL97_09130</name>
</gene>
<proteinExistence type="predicted"/>
<protein>
    <recommendedName>
        <fullName evidence="3">YxiS</fullName>
    </recommendedName>
</protein>